<gene>
    <name evidence="1" type="ORF">Psuf_069940</name>
</gene>
<accession>A0A6F8YV16</accession>
<evidence type="ECO:0000313" key="1">
    <source>
        <dbReference type="EMBL" id="BCB89681.1"/>
    </source>
</evidence>
<name>A0A6F8YV16_9ACTN</name>
<keyword evidence="2" id="KW-1185">Reference proteome</keyword>
<protein>
    <submittedName>
        <fullName evidence="1">Uncharacterized protein</fullName>
    </submittedName>
</protein>
<reference evidence="1 2" key="1">
    <citation type="submission" date="2020-03" db="EMBL/GenBank/DDBJ databases">
        <title>Whole genome shotgun sequence of Phytohabitans suffuscus NBRC 105367.</title>
        <authorList>
            <person name="Komaki H."/>
            <person name="Tamura T."/>
        </authorList>
    </citation>
    <scope>NUCLEOTIDE SEQUENCE [LARGE SCALE GENOMIC DNA]</scope>
    <source>
        <strain evidence="1 2">NBRC 105367</strain>
    </source>
</reference>
<dbReference type="EMBL" id="AP022871">
    <property type="protein sequence ID" value="BCB89681.1"/>
    <property type="molecule type" value="Genomic_DNA"/>
</dbReference>
<organism evidence="1 2">
    <name type="scientific">Phytohabitans suffuscus</name>
    <dbReference type="NCBI Taxonomy" id="624315"/>
    <lineage>
        <taxon>Bacteria</taxon>
        <taxon>Bacillati</taxon>
        <taxon>Actinomycetota</taxon>
        <taxon>Actinomycetes</taxon>
        <taxon>Micromonosporales</taxon>
        <taxon>Micromonosporaceae</taxon>
    </lineage>
</organism>
<dbReference type="Pfam" id="PF18616">
    <property type="entry name" value="CdiI_3"/>
    <property type="match status" value="1"/>
</dbReference>
<dbReference type="InterPro" id="IPR040547">
    <property type="entry name" value="CdiI"/>
</dbReference>
<evidence type="ECO:0000313" key="2">
    <source>
        <dbReference type="Proteomes" id="UP000503011"/>
    </source>
</evidence>
<dbReference type="Proteomes" id="UP000503011">
    <property type="component" value="Chromosome"/>
</dbReference>
<proteinExistence type="predicted"/>
<dbReference type="AlphaFoldDB" id="A0A6F8YV16"/>
<dbReference type="KEGG" id="psuu:Psuf_069940"/>
<sequence length="239" mass="26439">MAGVSTPRDDDLLIRDLTRAFAAAVDRGVPRQIAALMCADEAESFLDNVNDPDPDDPDEPVEEPTVDVPRIRVFGEVALARFTRPYTAGTLFFRREDGRWTVCADAEDDLSLDQLEDGERPPSPARVRGLRGTPVGDLDVAGLVTLVEQRQGLDILLPRVTARLQREPLPPGDRHPGDLLAATLRVEHEQWAKDPVSLTRMRITIDTVQDMGDLDAHGAPHQEIWDLIARFAATNPNGW</sequence>
<reference evidence="1 2" key="2">
    <citation type="submission" date="2020-03" db="EMBL/GenBank/DDBJ databases">
        <authorList>
            <person name="Ichikawa N."/>
            <person name="Kimura A."/>
            <person name="Kitahashi Y."/>
            <person name="Uohara A."/>
        </authorList>
    </citation>
    <scope>NUCLEOTIDE SEQUENCE [LARGE SCALE GENOMIC DNA]</scope>
    <source>
        <strain evidence="1 2">NBRC 105367</strain>
    </source>
</reference>